<name>V5BH82_9GAMM</name>
<dbReference type="STRING" id="1116472.MGMO_52c00140"/>
<evidence type="ECO:0000256" key="1">
    <source>
        <dbReference type="SAM" id="MobiDB-lite"/>
    </source>
</evidence>
<reference evidence="2 3" key="1">
    <citation type="journal article" date="2013" name="Genome Announc.">
        <title>Draft Genome Sequence of the Methanotrophic Gammaproteobacterium Methyloglobulus morosus DSM 22980 Strain KoM1.</title>
        <authorList>
            <person name="Poehlein A."/>
            <person name="Deutzmann J.S."/>
            <person name="Daniel R."/>
            <person name="Simeonova D.D."/>
        </authorList>
    </citation>
    <scope>NUCLEOTIDE SEQUENCE [LARGE SCALE GENOMIC DNA]</scope>
    <source>
        <strain evidence="2 3">KoM1</strain>
    </source>
</reference>
<dbReference type="Proteomes" id="UP000017842">
    <property type="component" value="Unassembled WGS sequence"/>
</dbReference>
<comment type="caution">
    <text evidence="2">The sequence shown here is derived from an EMBL/GenBank/DDBJ whole genome shotgun (WGS) entry which is preliminary data.</text>
</comment>
<feature type="region of interest" description="Disordered" evidence="1">
    <location>
        <begin position="1"/>
        <end position="35"/>
    </location>
</feature>
<sequence>MNLKKAIEPRTNPFAAREATGSANLNTAGQKRKKI</sequence>
<dbReference type="AlphaFoldDB" id="V5BH82"/>
<evidence type="ECO:0000313" key="3">
    <source>
        <dbReference type="Proteomes" id="UP000017842"/>
    </source>
</evidence>
<proteinExistence type="predicted"/>
<evidence type="ECO:0000313" key="2">
    <source>
        <dbReference type="EMBL" id="ESS72660.1"/>
    </source>
</evidence>
<gene>
    <name evidence="2" type="ORF">MGMO_52c00140</name>
</gene>
<protein>
    <submittedName>
        <fullName evidence="2">Uncharacterized protein</fullName>
    </submittedName>
</protein>
<keyword evidence="3" id="KW-1185">Reference proteome</keyword>
<organism evidence="2 3">
    <name type="scientific">Methyloglobulus morosus KoM1</name>
    <dbReference type="NCBI Taxonomy" id="1116472"/>
    <lineage>
        <taxon>Bacteria</taxon>
        <taxon>Pseudomonadati</taxon>
        <taxon>Pseudomonadota</taxon>
        <taxon>Gammaproteobacteria</taxon>
        <taxon>Methylococcales</taxon>
        <taxon>Methylococcaceae</taxon>
        <taxon>Methyloglobulus</taxon>
    </lineage>
</organism>
<dbReference type="EMBL" id="AYLO01000050">
    <property type="protein sequence ID" value="ESS72660.1"/>
    <property type="molecule type" value="Genomic_DNA"/>
</dbReference>
<accession>V5BH82</accession>